<dbReference type="Proteomes" id="UP000244335">
    <property type="component" value="Unassembled WGS sequence"/>
</dbReference>
<evidence type="ECO:0000313" key="2">
    <source>
        <dbReference type="Proteomes" id="UP000244335"/>
    </source>
</evidence>
<organism evidence="1 2">
    <name type="scientific">Rhizobium rhizogenes</name>
    <name type="common">Agrobacterium rhizogenes</name>
    <dbReference type="NCBI Taxonomy" id="359"/>
    <lineage>
        <taxon>Bacteria</taxon>
        <taxon>Pseudomonadati</taxon>
        <taxon>Pseudomonadota</taxon>
        <taxon>Alphaproteobacteria</taxon>
        <taxon>Hyphomicrobiales</taxon>
        <taxon>Rhizobiaceae</taxon>
        <taxon>Rhizobium/Agrobacterium group</taxon>
        <taxon>Rhizobium</taxon>
    </lineage>
</organism>
<proteinExistence type="predicted"/>
<protein>
    <submittedName>
        <fullName evidence="1">Uncharacterized protein</fullName>
    </submittedName>
</protein>
<comment type="caution">
    <text evidence="1">The sequence shown here is derived from an EMBL/GenBank/DDBJ whole genome shotgun (WGS) entry which is preliminary data.</text>
</comment>
<dbReference type="EMBL" id="QDFR01000002">
    <property type="protein sequence ID" value="PVE55364.1"/>
    <property type="molecule type" value="Genomic_DNA"/>
</dbReference>
<gene>
    <name evidence="1" type="ORF">DC430_09205</name>
</gene>
<accession>A0AA92HA13</accession>
<evidence type="ECO:0000313" key="1">
    <source>
        <dbReference type="EMBL" id="PVE55364.1"/>
    </source>
</evidence>
<name>A0AA92HA13_RHIRH</name>
<reference evidence="1 2" key="1">
    <citation type="submission" date="2018-04" db="EMBL/GenBank/DDBJ databases">
        <authorList>
            <person name="Hagen T."/>
        </authorList>
    </citation>
    <scope>NUCLEOTIDE SEQUENCE [LARGE SCALE GENOMIC DNA]</scope>
    <source>
        <strain evidence="1 2">TPD7009</strain>
    </source>
</reference>
<sequence length="83" mass="9319">MTRPLSQIDCIHSDHELPMKIENRNGSSEFITVSRAELAIFQASLNEVCHAIEVPEFDLRIGVNKDVALALLRLATDTLDQTR</sequence>
<dbReference type="AlphaFoldDB" id="A0AA92HA13"/>